<dbReference type="PROSITE" id="PS00194">
    <property type="entry name" value="THIOREDOXIN_1"/>
    <property type="match status" value="1"/>
</dbReference>
<evidence type="ECO:0000313" key="7">
    <source>
        <dbReference type="Proteomes" id="UP000732105"/>
    </source>
</evidence>
<dbReference type="InterPro" id="IPR013766">
    <property type="entry name" value="Thioredoxin_domain"/>
</dbReference>
<reference evidence="6 7" key="1">
    <citation type="submission" date="2018-12" db="EMBL/GenBank/DDBJ databases">
        <title>Marinifilum JC070 sp. nov., a marine bacterium isolated from Yongle Blue Hole in the South China Sea.</title>
        <authorList>
            <person name="Fu T."/>
        </authorList>
    </citation>
    <scope>NUCLEOTIDE SEQUENCE [LARGE SCALE GENOMIC DNA]</scope>
    <source>
        <strain evidence="6 7">JC070</strain>
    </source>
</reference>
<dbReference type="CDD" id="cd02966">
    <property type="entry name" value="TlpA_like_family"/>
    <property type="match status" value="1"/>
</dbReference>
<feature type="domain" description="Thioredoxin" evidence="5">
    <location>
        <begin position="216"/>
        <end position="356"/>
    </location>
</feature>
<gene>
    <name evidence="6" type="ORF">ELS83_05805</name>
</gene>
<dbReference type="InterPro" id="IPR025380">
    <property type="entry name" value="DUF4369"/>
</dbReference>
<keyword evidence="7" id="KW-1185">Reference proteome</keyword>
<dbReference type="InterPro" id="IPR000866">
    <property type="entry name" value="AhpC/TSA"/>
</dbReference>
<dbReference type="Pfam" id="PF00578">
    <property type="entry name" value="AhpC-TSA"/>
    <property type="match status" value="1"/>
</dbReference>
<evidence type="ECO:0000256" key="1">
    <source>
        <dbReference type="ARBA" id="ARBA00004196"/>
    </source>
</evidence>
<keyword evidence="3" id="KW-1015">Disulfide bond</keyword>
<dbReference type="InterPro" id="IPR017937">
    <property type="entry name" value="Thioredoxin_CS"/>
</dbReference>
<organism evidence="6 7">
    <name type="scientific">Marinifilum caeruleilacunae</name>
    <dbReference type="NCBI Taxonomy" id="2499076"/>
    <lineage>
        <taxon>Bacteria</taxon>
        <taxon>Pseudomonadati</taxon>
        <taxon>Bacteroidota</taxon>
        <taxon>Bacteroidia</taxon>
        <taxon>Marinilabiliales</taxon>
        <taxon>Marinifilaceae</taxon>
    </lineage>
</organism>
<dbReference type="RefSeq" id="WP_171594603.1">
    <property type="nucleotide sequence ID" value="NZ_RZNH01000006.1"/>
</dbReference>
<keyword evidence="2" id="KW-0201">Cytochrome c-type biogenesis</keyword>
<dbReference type="InterPro" id="IPR036249">
    <property type="entry name" value="Thioredoxin-like_sf"/>
</dbReference>
<proteinExistence type="predicted"/>
<dbReference type="PROSITE" id="PS51352">
    <property type="entry name" value="THIOREDOXIN_2"/>
    <property type="match status" value="1"/>
</dbReference>
<evidence type="ECO:0000256" key="2">
    <source>
        <dbReference type="ARBA" id="ARBA00022748"/>
    </source>
</evidence>
<dbReference type="InterPro" id="IPR050553">
    <property type="entry name" value="Thioredoxin_ResA/DsbE_sf"/>
</dbReference>
<comment type="caution">
    <text evidence="6">The sequence shown here is derived from an EMBL/GenBank/DDBJ whole genome shotgun (WGS) entry which is preliminary data.</text>
</comment>
<accession>A0ABX1WTN1</accession>
<evidence type="ECO:0000256" key="4">
    <source>
        <dbReference type="ARBA" id="ARBA00023284"/>
    </source>
</evidence>
<protein>
    <submittedName>
        <fullName evidence="6">AhpC/TSA family protein</fullName>
    </submittedName>
</protein>
<dbReference type="EMBL" id="RZNH01000006">
    <property type="protein sequence ID" value="NOU59326.1"/>
    <property type="molecule type" value="Genomic_DNA"/>
</dbReference>
<sequence length="356" mass="41464">MRNILLIISALLVLSCGMEQPEKGFIIHGTIENFEDQYLYYPKDFVAKRNAAMDSVFVIDGQFTLSGKVNHPGFFSIMSSEKGKFYASFVLENSEIYFTADAALDRKDEKRIKIKGSVSDSLQHHFQKDFESAISKYGGLQKDKVDELIQQIENRIHQYPNHWMSLYAASDLCYLLYSGGNHQKSMKHIIQHLKPKFKREERFKMILKFCDASDRRQLGEKFISYSANTSNDERFEMDDVLGNSYVFVDCWASWCGPCRKEMPRIKKIQEQYKSKGFQVLSVSFDSNKKLWKEAIAYDRIEEFINVSELNHYDNAIANAYRINFIPDNFLLDKEGRIVANGLKPQELEEMLKKLYQ</sequence>
<dbReference type="Pfam" id="PF14289">
    <property type="entry name" value="DUF4369"/>
    <property type="match status" value="1"/>
</dbReference>
<name>A0ABX1WTN1_9BACT</name>
<dbReference type="PANTHER" id="PTHR42852">
    <property type="entry name" value="THIOL:DISULFIDE INTERCHANGE PROTEIN DSBE"/>
    <property type="match status" value="1"/>
</dbReference>
<comment type="subcellular location">
    <subcellularLocation>
        <location evidence="1">Cell envelope</location>
    </subcellularLocation>
</comment>
<keyword evidence="4" id="KW-0676">Redox-active center</keyword>
<evidence type="ECO:0000259" key="5">
    <source>
        <dbReference type="PROSITE" id="PS51352"/>
    </source>
</evidence>
<dbReference type="SUPFAM" id="SSF52833">
    <property type="entry name" value="Thioredoxin-like"/>
    <property type="match status" value="1"/>
</dbReference>
<evidence type="ECO:0000256" key="3">
    <source>
        <dbReference type="ARBA" id="ARBA00023157"/>
    </source>
</evidence>
<dbReference type="Gene3D" id="3.40.30.10">
    <property type="entry name" value="Glutaredoxin"/>
    <property type="match status" value="1"/>
</dbReference>
<dbReference type="PROSITE" id="PS51257">
    <property type="entry name" value="PROKAR_LIPOPROTEIN"/>
    <property type="match status" value="1"/>
</dbReference>
<evidence type="ECO:0000313" key="6">
    <source>
        <dbReference type="EMBL" id="NOU59326.1"/>
    </source>
</evidence>
<dbReference type="Proteomes" id="UP000732105">
    <property type="component" value="Unassembled WGS sequence"/>
</dbReference>
<dbReference type="PANTHER" id="PTHR42852:SF6">
    <property type="entry name" value="THIOL:DISULFIDE INTERCHANGE PROTEIN DSBE"/>
    <property type="match status" value="1"/>
</dbReference>